<dbReference type="Pfam" id="PF04977">
    <property type="entry name" value="DivIC"/>
    <property type="match status" value="1"/>
</dbReference>
<protein>
    <submittedName>
        <fullName evidence="3">Cell division protein DivIC</fullName>
    </submittedName>
</protein>
<dbReference type="InterPro" id="IPR039076">
    <property type="entry name" value="DivIC"/>
</dbReference>
<keyword evidence="2" id="KW-0812">Transmembrane</keyword>
<keyword evidence="3" id="KW-0131">Cell cycle</keyword>
<feature type="coiled-coil region" evidence="1">
    <location>
        <begin position="70"/>
        <end position="97"/>
    </location>
</feature>
<dbReference type="Proteomes" id="UP000182089">
    <property type="component" value="Unassembled WGS sequence"/>
</dbReference>
<gene>
    <name evidence="3" type="ORF">SAMN05216431_108117</name>
</gene>
<organism evidence="3 4">
    <name type="scientific">Ligilactobacillus ruminis</name>
    <dbReference type="NCBI Taxonomy" id="1623"/>
    <lineage>
        <taxon>Bacteria</taxon>
        <taxon>Bacillati</taxon>
        <taxon>Bacillota</taxon>
        <taxon>Bacilli</taxon>
        <taxon>Lactobacillales</taxon>
        <taxon>Lactobacillaceae</taxon>
        <taxon>Ligilactobacillus</taxon>
    </lineage>
</organism>
<keyword evidence="1" id="KW-0175">Coiled coil</keyword>
<evidence type="ECO:0000313" key="4">
    <source>
        <dbReference type="Proteomes" id="UP000182089"/>
    </source>
</evidence>
<sequence>MKDSKISVIDNPYYQKQMAQRKAHDNYLKEYRSYLLFRNVLGLIVLFVVLGAVFATATNSLKTNSYRERQTQASAKLKKVTAENKQLNLQVAQLNDNDYVQKLIRKKYLYSKNNEIIFSLKDITKKTSE</sequence>
<feature type="transmembrane region" description="Helical" evidence="2">
    <location>
        <begin position="35"/>
        <end position="57"/>
    </location>
</feature>
<name>A0ABY1ACD6_9LACO</name>
<proteinExistence type="predicted"/>
<reference evidence="3 4" key="1">
    <citation type="submission" date="2016-10" db="EMBL/GenBank/DDBJ databases">
        <authorList>
            <person name="Varghese N."/>
            <person name="Submissions S."/>
        </authorList>
    </citation>
    <scope>NUCLEOTIDE SEQUENCE [LARGE SCALE GENOMIC DNA]</scope>
    <source>
        <strain evidence="3 4">WC1T17</strain>
    </source>
</reference>
<evidence type="ECO:0000313" key="3">
    <source>
        <dbReference type="EMBL" id="SEM77717.1"/>
    </source>
</evidence>
<keyword evidence="2" id="KW-1133">Transmembrane helix</keyword>
<comment type="caution">
    <text evidence="3">The sequence shown here is derived from an EMBL/GenBank/DDBJ whole genome shotgun (WGS) entry which is preliminary data.</text>
</comment>
<dbReference type="PANTHER" id="PTHR40027:SF1">
    <property type="entry name" value="CELL DIVISION PROTEIN DIVIC"/>
    <property type="match status" value="1"/>
</dbReference>
<dbReference type="EMBL" id="FOCC01000008">
    <property type="protein sequence ID" value="SEM77717.1"/>
    <property type="molecule type" value="Genomic_DNA"/>
</dbReference>
<dbReference type="GO" id="GO:0051301">
    <property type="term" value="P:cell division"/>
    <property type="evidence" value="ECO:0007669"/>
    <property type="project" value="UniProtKB-KW"/>
</dbReference>
<evidence type="ECO:0000256" key="2">
    <source>
        <dbReference type="SAM" id="Phobius"/>
    </source>
</evidence>
<keyword evidence="2" id="KW-0472">Membrane</keyword>
<accession>A0ABY1ACD6</accession>
<keyword evidence="3" id="KW-0132">Cell division</keyword>
<evidence type="ECO:0000256" key="1">
    <source>
        <dbReference type="SAM" id="Coils"/>
    </source>
</evidence>
<dbReference type="PANTHER" id="PTHR40027">
    <property type="entry name" value="CELL DIVISION PROTEIN DIVIC"/>
    <property type="match status" value="1"/>
</dbReference>
<dbReference type="InterPro" id="IPR007060">
    <property type="entry name" value="FtsL/DivIC"/>
</dbReference>